<evidence type="ECO:0000313" key="1">
    <source>
        <dbReference type="EMBL" id="MBX63723.1"/>
    </source>
</evidence>
<sequence>MRFFYLSSVSIVCFCERCLFQNVRLAV</sequence>
<proteinExistence type="predicted"/>
<dbReference type="EMBL" id="GGEC01083239">
    <property type="protein sequence ID" value="MBX63723.1"/>
    <property type="molecule type" value="Transcribed_RNA"/>
</dbReference>
<accession>A0A2P2Q9V8</accession>
<reference evidence="1" key="1">
    <citation type="submission" date="2018-02" db="EMBL/GenBank/DDBJ databases">
        <title>Rhizophora mucronata_Transcriptome.</title>
        <authorList>
            <person name="Meera S.P."/>
            <person name="Sreeshan A."/>
            <person name="Augustine A."/>
        </authorList>
    </citation>
    <scope>NUCLEOTIDE SEQUENCE</scope>
    <source>
        <tissue evidence="1">Leaf</tissue>
    </source>
</reference>
<protein>
    <submittedName>
        <fullName evidence="1">Uncharacterized protein</fullName>
    </submittedName>
</protein>
<organism evidence="1">
    <name type="scientific">Rhizophora mucronata</name>
    <name type="common">Asiatic mangrove</name>
    <dbReference type="NCBI Taxonomy" id="61149"/>
    <lineage>
        <taxon>Eukaryota</taxon>
        <taxon>Viridiplantae</taxon>
        <taxon>Streptophyta</taxon>
        <taxon>Embryophyta</taxon>
        <taxon>Tracheophyta</taxon>
        <taxon>Spermatophyta</taxon>
        <taxon>Magnoliopsida</taxon>
        <taxon>eudicotyledons</taxon>
        <taxon>Gunneridae</taxon>
        <taxon>Pentapetalae</taxon>
        <taxon>rosids</taxon>
        <taxon>fabids</taxon>
        <taxon>Malpighiales</taxon>
        <taxon>Rhizophoraceae</taxon>
        <taxon>Rhizophora</taxon>
    </lineage>
</organism>
<dbReference type="AlphaFoldDB" id="A0A2P2Q9V8"/>
<name>A0A2P2Q9V8_RHIMU</name>